<dbReference type="Proteomes" id="UP000680706">
    <property type="component" value="Chromosome"/>
</dbReference>
<evidence type="ECO:0000313" key="3">
    <source>
        <dbReference type="EMBL" id="QUS54941.1"/>
    </source>
</evidence>
<organism evidence="3 4">
    <name type="scientific">Pseudovibrio brasiliensis</name>
    <dbReference type="NCBI Taxonomy" id="1898042"/>
    <lineage>
        <taxon>Bacteria</taxon>
        <taxon>Pseudomonadati</taxon>
        <taxon>Pseudomonadota</taxon>
        <taxon>Alphaproteobacteria</taxon>
        <taxon>Hyphomicrobiales</taxon>
        <taxon>Stappiaceae</taxon>
        <taxon>Pseudovibrio</taxon>
    </lineage>
</organism>
<dbReference type="EMBL" id="CP074126">
    <property type="protein sequence ID" value="QUS54941.1"/>
    <property type="molecule type" value="Genomic_DNA"/>
</dbReference>
<proteinExistence type="predicted"/>
<evidence type="ECO:0000256" key="1">
    <source>
        <dbReference type="SAM" id="Coils"/>
    </source>
</evidence>
<feature type="coiled-coil region" evidence="1">
    <location>
        <begin position="54"/>
        <end position="95"/>
    </location>
</feature>
<dbReference type="RefSeq" id="WP_143508328.1">
    <property type="nucleotide sequence ID" value="NZ_CP074126.1"/>
</dbReference>
<reference evidence="3 4" key="1">
    <citation type="journal article" date="2021" name="Angew. Chem. Int. Ed. Engl.">
        <title>A novel family of nonribosomal peptides modulate collective behavior in Pseudovibrio bacteria isolated from marine sponges.</title>
        <authorList>
            <person name="Ioca L.P."/>
            <person name="Dai Y."/>
            <person name="Kunakom S."/>
            <person name="Diaz-Espinosa J."/>
            <person name="Krunic A."/>
            <person name="Crnkovic C.M."/>
            <person name="Orjala J."/>
            <person name="Sanchez L.M."/>
            <person name="Ferreira A.G."/>
            <person name="Berlinck R.G.S."/>
            <person name="Eustaquio A.S."/>
        </authorList>
    </citation>
    <scope>NUCLEOTIDE SEQUENCE [LARGE SCALE GENOMIC DNA]</scope>
    <source>
        <strain evidence="3 4">Ab134</strain>
    </source>
</reference>
<feature type="region of interest" description="Disordered" evidence="2">
    <location>
        <begin position="97"/>
        <end position="126"/>
    </location>
</feature>
<keyword evidence="1" id="KW-0175">Coiled coil</keyword>
<evidence type="ECO:0000313" key="4">
    <source>
        <dbReference type="Proteomes" id="UP000680706"/>
    </source>
</evidence>
<accession>A0ABX8AP13</accession>
<name>A0ABX8AP13_9HYPH</name>
<sequence length="165" mass="18249">MAHFLEAIASAIKAFFLLVIAIFLLAAFTYPEETGIRVKAHLKKAGWKISEFNIAGLKLVLDEQENALKQSNAALSSAKIEIDALKKQVTQLNSALLQSPSPITPNGAMDRRRPSFLPLPSPSPQDELLQSRETQKLQNQLDEALRGNSQALELNKRLILQLPPQ</sequence>
<keyword evidence="4" id="KW-1185">Reference proteome</keyword>
<evidence type="ECO:0000256" key="2">
    <source>
        <dbReference type="SAM" id="MobiDB-lite"/>
    </source>
</evidence>
<gene>
    <name evidence="3" type="ORF">KGB56_16440</name>
</gene>
<protein>
    <submittedName>
        <fullName evidence="3">Uncharacterized protein</fullName>
    </submittedName>
</protein>